<dbReference type="InterPro" id="IPR045087">
    <property type="entry name" value="Cu-oxidase_fam"/>
</dbReference>
<sequence>MDSPIAVDNMTTIATVQYSGTLSSTLTTITNPPAQNVTLVATKFIVSLRSLNPKKYPARVPLTIDHSLLFTVGLRINPCAICVNGGKVMANINNVTFVMSTTALLQAHYFKMKGVFTNDFPRNPQIAFHHTGTQLTNF</sequence>
<dbReference type="AlphaFoldDB" id="A0A438FJR8"/>
<dbReference type="PANTHER" id="PTHR11709">
    <property type="entry name" value="MULTI-COPPER OXIDASE"/>
    <property type="match status" value="1"/>
</dbReference>
<evidence type="ECO:0000313" key="1">
    <source>
        <dbReference type="EMBL" id="RVW60221.1"/>
    </source>
</evidence>
<evidence type="ECO:0000313" key="2">
    <source>
        <dbReference type="Proteomes" id="UP000288805"/>
    </source>
</evidence>
<name>A0A438FJR8_VITVI</name>
<dbReference type="Proteomes" id="UP000288805">
    <property type="component" value="Unassembled WGS sequence"/>
</dbReference>
<organism evidence="1 2">
    <name type="scientific">Vitis vinifera</name>
    <name type="common">Grape</name>
    <dbReference type="NCBI Taxonomy" id="29760"/>
    <lineage>
        <taxon>Eukaryota</taxon>
        <taxon>Viridiplantae</taxon>
        <taxon>Streptophyta</taxon>
        <taxon>Embryophyta</taxon>
        <taxon>Tracheophyta</taxon>
        <taxon>Spermatophyta</taxon>
        <taxon>Magnoliopsida</taxon>
        <taxon>eudicotyledons</taxon>
        <taxon>Gunneridae</taxon>
        <taxon>Pentapetalae</taxon>
        <taxon>rosids</taxon>
        <taxon>Vitales</taxon>
        <taxon>Vitaceae</taxon>
        <taxon>Viteae</taxon>
        <taxon>Vitis</taxon>
    </lineage>
</organism>
<dbReference type="SUPFAM" id="SSF49503">
    <property type="entry name" value="Cupredoxins"/>
    <property type="match status" value="1"/>
</dbReference>
<protein>
    <submittedName>
        <fullName evidence="1">Laccase-4</fullName>
    </submittedName>
</protein>
<dbReference type="PANTHER" id="PTHR11709:SF319">
    <property type="entry name" value="LACCASE-16"/>
    <property type="match status" value="1"/>
</dbReference>
<comment type="caution">
    <text evidence="1">The sequence shown here is derived from an EMBL/GenBank/DDBJ whole genome shotgun (WGS) entry which is preliminary data.</text>
</comment>
<dbReference type="InterPro" id="IPR008972">
    <property type="entry name" value="Cupredoxin"/>
</dbReference>
<dbReference type="EMBL" id="QGNW01000868">
    <property type="protein sequence ID" value="RVW60221.1"/>
    <property type="molecule type" value="Genomic_DNA"/>
</dbReference>
<proteinExistence type="predicted"/>
<accession>A0A438FJR8</accession>
<gene>
    <name evidence="1" type="primary">IRX12_1</name>
    <name evidence="1" type="ORF">CK203_088238</name>
</gene>
<reference evidence="1 2" key="1">
    <citation type="journal article" date="2018" name="PLoS Genet.">
        <title>Population sequencing reveals clonal diversity and ancestral inbreeding in the grapevine cultivar Chardonnay.</title>
        <authorList>
            <person name="Roach M.J."/>
            <person name="Johnson D.L."/>
            <person name="Bohlmann J."/>
            <person name="van Vuuren H.J."/>
            <person name="Jones S.J."/>
            <person name="Pretorius I.S."/>
            <person name="Schmidt S.A."/>
            <person name="Borneman A.R."/>
        </authorList>
    </citation>
    <scope>NUCLEOTIDE SEQUENCE [LARGE SCALE GENOMIC DNA]</scope>
    <source>
        <strain evidence="2">cv. Chardonnay</strain>
        <tissue evidence="1">Leaf</tissue>
    </source>
</reference>